<evidence type="ECO:0000313" key="3">
    <source>
        <dbReference type="Proteomes" id="UP000319557"/>
    </source>
</evidence>
<dbReference type="KEGG" id="ruv:EC9_16800"/>
<dbReference type="NCBIfam" id="TIGR02532">
    <property type="entry name" value="IV_pilin_GFxxxE"/>
    <property type="match status" value="1"/>
</dbReference>
<sequence length="327" mass="35470">MRSNRHPGFTMTEVLASLVIVGIVASVLLPAVQAARKESRRMQCSNNLKQIGLALHNYHDSHLKFPYGDEGVSGGWGSNWRIRLLPYCEQTALYDQWQYGKGHGWIFTAIGKENRQLIDGVAIGWGKCASSPLQDFLEDSGDQLFMFNYFGISGAENSPDGSYVASARNTAIPADNHPGGIYTADGMLPVNEMIGIDQCTDGTSNTLIVGEISDYILDAARIEKQDLRPGFHWGWQMGAAKPGKGASAFVTSATVTVRYSPNANVLWADGASVGGGWRRNTPLASAHPGGAQVARVDGSVYFVNERIDINTLTYLSVRNDGQAIRGR</sequence>
<dbReference type="RefSeq" id="WP_145349054.1">
    <property type="nucleotide sequence ID" value="NZ_CP036261.1"/>
</dbReference>
<name>A0A517LY01_9BACT</name>
<dbReference type="OrthoDB" id="280382at2"/>
<organism evidence="2 3">
    <name type="scientific">Rosistilla ulvae</name>
    <dbReference type="NCBI Taxonomy" id="1930277"/>
    <lineage>
        <taxon>Bacteria</taxon>
        <taxon>Pseudomonadati</taxon>
        <taxon>Planctomycetota</taxon>
        <taxon>Planctomycetia</taxon>
        <taxon>Pirellulales</taxon>
        <taxon>Pirellulaceae</taxon>
        <taxon>Rosistilla</taxon>
    </lineage>
</organism>
<dbReference type="InterPro" id="IPR011453">
    <property type="entry name" value="DUF1559"/>
</dbReference>
<dbReference type="InterPro" id="IPR012902">
    <property type="entry name" value="N_methyl_site"/>
</dbReference>
<dbReference type="Gene3D" id="3.30.700.10">
    <property type="entry name" value="Glycoprotein, Type 4 Pilin"/>
    <property type="match status" value="1"/>
</dbReference>
<dbReference type="AlphaFoldDB" id="A0A517LY01"/>
<dbReference type="PANTHER" id="PTHR30093:SF2">
    <property type="entry name" value="TYPE II SECRETION SYSTEM PROTEIN H"/>
    <property type="match status" value="1"/>
</dbReference>
<dbReference type="InterPro" id="IPR045584">
    <property type="entry name" value="Pilin-like"/>
</dbReference>
<dbReference type="PANTHER" id="PTHR30093">
    <property type="entry name" value="GENERAL SECRETION PATHWAY PROTEIN G"/>
    <property type="match status" value="1"/>
</dbReference>
<proteinExistence type="predicted"/>
<dbReference type="Pfam" id="PF07596">
    <property type="entry name" value="SBP_bac_10"/>
    <property type="match status" value="1"/>
</dbReference>
<dbReference type="Pfam" id="PF07963">
    <property type="entry name" value="N_methyl"/>
    <property type="match status" value="1"/>
</dbReference>
<dbReference type="EMBL" id="CP036261">
    <property type="protein sequence ID" value="QDS87501.1"/>
    <property type="molecule type" value="Genomic_DNA"/>
</dbReference>
<gene>
    <name evidence="2" type="ORF">EC9_16800</name>
</gene>
<evidence type="ECO:0000313" key="2">
    <source>
        <dbReference type="EMBL" id="QDS87501.1"/>
    </source>
</evidence>
<feature type="domain" description="DUF1559" evidence="1">
    <location>
        <begin position="33"/>
        <end position="309"/>
    </location>
</feature>
<reference evidence="2 3" key="1">
    <citation type="submission" date="2019-02" db="EMBL/GenBank/DDBJ databases">
        <title>Deep-cultivation of Planctomycetes and their phenomic and genomic characterization uncovers novel biology.</title>
        <authorList>
            <person name="Wiegand S."/>
            <person name="Jogler M."/>
            <person name="Boedeker C."/>
            <person name="Pinto D."/>
            <person name="Vollmers J."/>
            <person name="Rivas-Marin E."/>
            <person name="Kohn T."/>
            <person name="Peeters S.H."/>
            <person name="Heuer A."/>
            <person name="Rast P."/>
            <person name="Oberbeckmann S."/>
            <person name="Bunk B."/>
            <person name="Jeske O."/>
            <person name="Meyerdierks A."/>
            <person name="Storesund J.E."/>
            <person name="Kallscheuer N."/>
            <person name="Luecker S."/>
            <person name="Lage O.M."/>
            <person name="Pohl T."/>
            <person name="Merkel B.J."/>
            <person name="Hornburger P."/>
            <person name="Mueller R.-W."/>
            <person name="Bruemmer F."/>
            <person name="Labrenz M."/>
            <person name="Spormann A.M."/>
            <person name="Op den Camp H."/>
            <person name="Overmann J."/>
            <person name="Amann R."/>
            <person name="Jetten M.S.M."/>
            <person name="Mascher T."/>
            <person name="Medema M.H."/>
            <person name="Devos D.P."/>
            <person name="Kaster A.-K."/>
            <person name="Ovreas L."/>
            <person name="Rohde M."/>
            <person name="Galperin M.Y."/>
            <person name="Jogler C."/>
        </authorList>
    </citation>
    <scope>NUCLEOTIDE SEQUENCE [LARGE SCALE GENOMIC DNA]</scope>
    <source>
        <strain evidence="2 3">EC9</strain>
    </source>
</reference>
<dbReference type="SUPFAM" id="SSF54523">
    <property type="entry name" value="Pili subunits"/>
    <property type="match status" value="1"/>
</dbReference>
<keyword evidence="3" id="KW-1185">Reference proteome</keyword>
<evidence type="ECO:0000259" key="1">
    <source>
        <dbReference type="Pfam" id="PF07596"/>
    </source>
</evidence>
<protein>
    <recommendedName>
        <fullName evidence="1">DUF1559 domain-containing protein</fullName>
    </recommendedName>
</protein>
<accession>A0A517LY01</accession>
<dbReference type="Proteomes" id="UP000319557">
    <property type="component" value="Chromosome"/>
</dbReference>